<gene>
    <name evidence="3" type="ORF">BAUCODRAFT_399202</name>
</gene>
<evidence type="ECO:0000256" key="2">
    <source>
        <dbReference type="SAM" id="SignalP"/>
    </source>
</evidence>
<dbReference type="EMBL" id="KB445552">
    <property type="protein sequence ID" value="EMC99321.1"/>
    <property type="molecule type" value="Genomic_DNA"/>
</dbReference>
<feature type="compositionally biased region" description="Polar residues" evidence="1">
    <location>
        <begin position="458"/>
        <end position="476"/>
    </location>
</feature>
<feature type="region of interest" description="Disordered" evidence="1">
    <location>
        <begin position="418"/>
        <end position="443"/>
    </location>
</feature>
<feature type="region of interest" description="Disordered" evidence="1">
    <location>
        <begin position="658"/>
        <end position="725"/>
    </location>
</feature>
<dbReference type="Proteomes" id="UP000011761">
    <property type="component" value="Unassembled WGS sequence"/>
</dbReference>
<organism evidence="3 4">
    <name type="scientific">Baudoinia panamericana (strain UAMH 10762)</name>
    <name type="common">Angels' share fungus</name>
    <name type="synonym">Baudoinia compniacensis (strain UAMH 10762)</name>
    <dbReference type="NCBI Taxonomy" id="717646"/>
    <lineage>
        <taxon>Eukaryota</taxon>
        <taxon>Fungi</taxon>
        <taxon>Dikarya</taxon>
        <taxon>Ascomycota</taxon>
        <taxon>Pezizomycotina</taxon>
        <taxon>Dothideomycetes</taxon>
        <taxon>Dothideomycetidae</taxon>
        <taxon>Mycosphaerellales</taxon>
        <taxon>Teratosphaeriaceae</taxon>
        <taxon>Baudoinia</taxon>
    </lineage>
</organism>
<feature type="region of interest" description="Disordered" evidence="1">
    <location>
        <begin position="488"/>
        <end position="510"/>
    </location>
</feature>
<feature type="chain" id="PRO_5004021345" evidence="2">
    <location>
        <begin position="19"/>
        <end position="743"/>
    </location>
</feature>
<dbReference type="GeneID" id="19113923"/>
<keyword evidence="2" id="KW-0732">Signal</keyword>
<accession>M2MR56</accession>
<feature type="compositionally biased region" description="Polar residues" evidence="1">
    <location>
        <begin position="597"/>
        <end position="622"/>
    </location>
</feature>
<reference evidence="3 4" key="1">
    <citation type="journal article" date="2012" name="PLoS Pathog.">
        <title>Diverse lifestyles and strategies of plant pathogenesis encoded in the genomes of eighteen Dothideomycetes fungi.</title>
        <authorList>
            <person name="Ohm R.A."/>
            <person name="Feau N."/>
            <person name="Henrissat B."/>
            <person name="Schoch C.L."/>
            <person name="Horwitz B.A."/>
            <person name="Barry K.W."/>
            <person name="Condon B.J."/>
            <person name="Copeland A.C."/>
            <person name="Dhillon B."/>
            <person name="Glaser F."/>
            <person name="Hesse C.N."/>
            <person name="Kosti I."/>
            <person name="LaButti K."/>
            <person name="Lindquist E.A."/>
            <person name="Lucas S."/>
            <person name="Salamov A.A."/>
            <person name="Bradshaw R.E."/>
            <person name="Ciuffetti L."/>
            <person name="Hamelin R.C."/>
            <person name="Kema G.H.J."/>
            <person name="Lawrence C."/>
            <person name="Scott J.A."/>
            <person name="Spatafora J.W."/>
            <person name="Turgeon B.G."/>
            <person name="de Wit P.J.G.M."/>
            <person name="Zhong S."/>
            <person name="Goodwin S.B."/>
            <person name="Grigoriev I.V."/>
        </authorList>
    </citation>
    <scope>NUCLEOTIDE SEQUENCE [LARGE SCALE GENOMIC DNA]</scope>
    <source>
        <strain evidence="3 4">UAMH 10762</strain>
    </source>
</reference>
<feature type="signal peptide" evidence="2">
    <location>
        <begin position="1"/>
        <end position="18"/>
    </location>
</feature>
<dbReference type="eggNOG" id="ENOG502SVDD">
    <property type="taxonomic scope" value="Eukaryota"/>
</dbReference>
<feature type="region of interest" description="Disordered" evidence="1">
    <location>
        <begin position="571"/>
        <end position="622"/>
    </location>
</feature>
<proteinExistence type="predicted"/>
<dbReference type="OrthoDB" id="5426563at2759"/>
<dbReference type="HOGENOM" id="CLU_373826_0_0_1"/>
<feature type="region of interest" description="Disordered" evidence="1">
    <location>
        <begin position="458"/>
        <end position="477"/>
    </location>
</feature>
<feature type="compositionally biased region" description="Polar residues" evidence="1">
    <location>
        <begin position="571"/>
        <end position="582"/>
    </location>
</feature>
<sequence length="743" mass="81394">MICKVLLLLMDWTGGARKRFTADKNNATVQKQKAYFAKVCAEPQQIPNSQRMFRPNYLDDVMLPPNNGLRDVAGQAWASRSGTRRPSADYGASGSHNRSKPSAATQHTGRHYRTSAVTAHSPTVPYAREGRSHIREPHCRLPHSRLPHVRSPIQQAVQTEDQRLENGRHRLLAQGDWLGLSLVRPLHMQFTSILDKDRVGKRRKLDKSARPKQAQQRLLSPLFEKRLIGPDYMMSGALPPQNVEIKIGSAALASQTQASKRSRTPVNTSMRHLSTECGSLSEESMLLDAHEDEMAQCDIAERAYSMANVTATEQLPLRVWDKVDALSFHATPSLPGLGSSEDASPSSLVQVMRSDNVRCSDLSILSKHHGPLDHLHAADTRDRAAESQLGPVTTVRQFGVVHANSHLAGSKNLPMNHSNCYNAHDPPVAPTPNAGHEENDSNEDDVWRRLLNIPQQSSSHASLAAVKSSSQHLSDASRQHIKVLPHFPESEEQDEQYMSTPRGVGTQGQPPGFIATTQPSSLTETQPPSASLKHIMHLAEGTIPSRPREKPAVNEDDDALWKEFIIGSGDDSSVRLSQSRPNASRMAYERPEDVATTEFSGNLTSGLGTSANATHADSAGLTPSTLSEQLTILGGRKSALMANSNNHLDRPQLSLRAEADTGSGREPVPDSEPPATSDATLKNIHAEKGAYPISTSKRRQTSYATTKHGDGTFKYPTNPSRKVKARKERDIYDLLDSDGESLA</sequence>
<evidence type="ECO:0000256" key="1">
    <source>
        <dbReference type="SAM" id="MobiDB-lite"/>
    </source>
</evidence>
<evidence type="ECO:0000313" key="4">
    <source>
        <dbReference type="Proteomes" id="UP000011761"/>
    </source>
</evidence>
<protein>
    <submittedName>
        <fullName evidence="3">Uncharacterized protein</fullName>
    </submittedName>
</protein>
<dbReference type="AlphaFoldDB" id="M2MR56"/>
<dbReference type="KEGG" id="bcom:BAUCODRAFT_399202"/>
<feature type="compositionally biased region" description="Polar residues" evidence="1">
    <location>
        <begin position="94"/>
        <end position="107"/>
    </location>
</feature>
<feature type="region of interest" description="Disordered" evidence="1">
    <location>
        <begin position="76"/>
        <end position="115"/>
    </location>
</feature>
<name>M2MR56_BAUPA</name>
<evidence type="ECO:0000313" key="3">
    <source>
        <dbReference type="EMBL" id="EMC99321.1"/>
    </source>
</evidence>
<dbReference type="RefSeq" id="XP_007674231.1">
    <property type="nucleotide sequence ID" value="XM_007676041.1"/>
</dbReference>
<keyword evidence="4" id="KW-1185">Reference proteome</keyword>